<dbReference type="InterPro" id="IPR012341">
    <property type="entry name" value="6hp_glycosidase-like_sf"/>
</dbReference>
<dbReference type="EMBL" id="RLII01000018">
    <property type="protein sequence ID" value="RXE58472.1"/>
    <property type="molecule type" value="Genomic_DNA"/>
</dbReference>
<keyword evidence="1 2" id="KW-0378">Hydrolase</keyword>
<dbReference type="AlphaFoldDB" id="A0A4Q0I693"/>
<evidence type="ECO:0000256" key="1">
    <source>
        <dbReference type="ARBA" id="ARBA00022801"/>
    </source>
</evidence>
<gene>
    <name evidence="2" type="ORF">EFD62_12200</name>
</gene>
<sequence length="365" mass="41998">MAFSAMNRQSKYMEKWCYEFGLILKSIESVWQQTEEDIYFRYIKDNMDRFIDAGGSISGYDASELNLDHINPGKTLLFLYRFTGDERYMKAASVLRNQIYLQPRNLQRGFWHKKIYPHQMWLDGIYMCSPFYAQYASMMNTLKDFDDIALQVILINEQTRDPKTGLLYHAWDESKGMKWSDDITGCSPHFWGRAMGWYSMALVDILDFFPENHKKRSTIIAILCDLAEAIVSVQDSSLGVWYQVLDKADEAGNYPESSASCMFTYALAKGIRMGYLDDKYIPHIRKAFDGILEHFIDFTTDGFVDLKNVCSVAGLGGNPYRDGSFSYYISEPVVTNDYKGYGPLILAVAEIIRLGDKIPYEGDKI</sequence>
<dbReference type="Proteomes" id="UP000289166">
    <property type="component" value="Unassembled WGS sequence"/>
</dbReference>
<dbReference type="PANTHER" id="PTHR33886">
    <property type="entry name" value="UNSATURATED RHAMNOGALACTURONAN HYDROLASE (EUROFUNG)"/>
    <property type="match status" value="1"/>
</dbReference>
<dbReference type="InterPro" id="IPR052043">
    <property type="entry name" value="PolySaccharide_Degr_Enz"/>
</dbReference>
<organism evidence="2 3">
    <name type="scientific">Acetivibrio mesophilus</name>
    <dbReference type="NCBI Taxonomy" id="2487273"/>
    <lineage>
        <taxon>Bacteria</taxon>
        <taxon>Bacillati</taxon>
        <taxon>Bacillota</taxon>
        <taxon>Clostridia</taxon>
        <taxon>Eubacteriales</taxon>
        <taxon>Oscillospiraceae</taxon>
        <taxon>Acetivibrio</taxon>
    </lineage>
</organism>
<dbReference type="InterPro" id="IPR008928">
    <property type="entry name" value="6-hairpin_glycosidase_sf"/>
</dbReference>
<dbReference type="SUPFAM" id="SSF48208">
    <property type="entry name" value="Six-hairpin glycosidases"/>
    <property type="match status" value="1"/>
</dbReference>
<dbReference type="GO" id="GO:0005975">
    <property type="term" value="P:carbohydrate metabolic process"/>
    <property type="evidence" value="ECO:0007669"/>
    <property type="project" value="InterPro"/>
</dbReference>
<evidence type="ECO:0000313" key="2">
    <source>
        <dbReference type="EMBL" id="RXE58472.1"/>
    </source>
</evidence>
<comment type="caution">
    <text evidence="2">The sequence shown here is derived from an EMBL/GenBank/DDBJ whole genome shotgun (WGS) entry which is preliminary data.</text>
</comment>
<name>A0A4Q0I693_9FIRM</name>
<protein>
    <submittedName>
        <fullName evidence="2">Glycosyl hydrolase family 88</fullName>
    </submittedName>
</protein>
<dbReference type="Gene3D" id="1.50.10.10">
    <property type="match status" value="1"/>
</dbReference>
<accession>A0A4Q0I693</accession>
<evidence type="ECO:0000313" key="3">
    <source>
        <dbReference type="Proteomes" id="UP000289166"/>
    </source>
</evidence>
<dbReference type="GO" id="GO:0016787">
    <property type="term" value="F:hydrolase activity"/>
    <property type="evidence" value="ECO:0007669"/>
    <property type="project" value="UniProtKB-KW"/>
</dbReference>
<dbReference type="InterPro" id="IPR010905">
    <property type="entry name" value="Glyco_hydro_88"/>
</dbReference>
<dbReference type="PANTHER" id="PTHR33886:SF8">
    <property type="entry name" value="UNSATURATED RHAMNOGALACTURONAN HYDROLASE (EUROFUNG)"/>
    <property type="match status" value="1"/>
</dbReference>
<dbReference type="OrthoDB" id="6381507at2"/>
<dbReference type="Pfam" id="PF07470">
    <property type="entry name" value="Glyco_hydro_88"/>
    <property type="match status" value="1"/>
</dbReference>
<keyword evidence="3" id="KW-1185">Reference proteome</keyword>
<proteinExistence type="predicted"/>
<reference evidence="3" key="1">
    <citation type="submission" date="2018-11" db="EMBL/GenBank/DDBJ databases">
        <title>Genome sequencing of a novel mesophilic and cellulolytic organism within the genus Hungateiclostridium.</title>
        <authorList>
            <person name="Rettenmaier R."/>
            <person name="Liebl W."/>
            <person name="Zverlov V."/>
        </authorList>
    </citation>
    <scope>NUCLEOTIDE SEQUENCE [LARGE SCALE GENOMIC DNA]</scope>
    <source>
        <strain evidence="3">N2K1</strain>
    </source>
</reference>